<evidence type="ECO:0000313" key="4">
    <source>
        <dbReference type="Proteomes" id="UP001169242"/>
    </source>
</evidence>
<reference evidence="3" key="1">
    <citation type="journal article" date="2023" name="Int. J. Syst. Evol. Microbiol.">
        <title>&lt;i&gt;Holtiella tumoricola&lt;/i&gt; gen. nov. sp. nov., isolated from a human clinical sample.</title>
        <authorList>
            <person name="Allen-Vercoe E."/>
            <person name="Daigneault M.C."/>
            <person name="Vancuren S.J."/>
            <person name="Cochrane K."/>
            <person name="O'Neal L.L."/>
            <person name="Sankaranarayanan K."/>
            <person name="Lawson P.A."/>
        </authorList>
    </citation>
    <scope>NUCLEOTIDE SEQUENCE</scope>
    <source>
        <strain evidence="3">CC70A</strain>
    </source>
</reference>
<evidence type="ECO:0000259" key="2">
    <source>
        <dbReference type="PROSITE" id="PS50887"/>
    </source>
</evidence>
<dbReference type="Pfam" id="PF00990">
    <property type="entry name" value="GGDEF"/>
    <property type="match status" value="1"/>
</dbReference>
<evidence type="ECO:0000256" key="1">
    <source>
        <dbReference type="SAM" id="Phobius"/>
    </source>
</evidence>
<keyword evidence="1" id="KW-1133">Transmembrane helix</keyword>
<gene>
    <name evidence="3" type="ORF">PBV87_13605</name>
</gene>
<dbReference type="InterPro" id="IPR029787">
    <property type="entry name" value="Nucleotide_cyclase"/>
</dbReference>
<dbReference type="InterPro" id="IPR000160">
    <property type="entry name" value="GGDEF_dom"/>
</dbReference>
<dbReference type="RefSeq" id="WP_271012630.1">
    <property type="nucleotide sequence ID" value="NZ_JAQIFT010000048.1"/>
</dbReference>
<sequence length="653" mass="75657">MTFSWKRMIILGIIIFLGGLVCTQKGNIPITNTIDEFTQLVLNNQEYDLTQEELLQFKLDIRSLEFDENNRDLLQSQYFFLGYIESLLGNLEEGKTYLKLAGQLGKNSDPIIQVLMLSSEIKSCLQAGESKRAQEVFEETIEVSQKLNDDMVAKVYQAYARNRVVYNNEMDVAIQLMKEALKIDCSANTSAYNHLYLSLLYLATNNYTSAIQESIIALNICEKNELELLKGASVKSLGDIYYIERKYNQAISIYEELLKGNYEVSLSNELTYLSYLADCYAMINQFDLAQEMIDKFIGLTSRLNEREVQKELNWIYLLQAKINILQSDLESAKQALEVARRYYNLHPDEMYTNVDLWEQQLVLDLKLFKGEGDRLILEGYIDLLEKIKARGVREDLYYTIRDRIIYVGDLLGKSELTTLYRKEKIDELEKNEVLNYGTELGAIIKKLHNEKSLKIILSWKALACIVGCIALFILVNTIHIHLAHRKIKKLNDILYQQSITDYLTKTYNKKYLYEYVKNYHEQDLICMLIDIDYFKLYNDTYGHVAGDKVLEQVAQVLKETFIEDAVFRYGGEEFCIISAAPIHEFEENIKILYEKLAQLKIEHKSSKIAGYLTVSAGVYYEELYKVDAIETILKQADEKLYQAKALGRNQFVI</sequence>
<dbReference type="GO" id="GO:0043709">
    <property type="term" value="P:cell adhesion involved in single-species biofilm formation"/>
    <property type="evidence" value="ECO:0007669"/>
    <property type="project" value="TreeGrafter"/>
</dbReference>
<dbReference type="GO" id="GO:1902201">
    <property type="term" value="P:negative regulation of bacterial-type flagellum-dependent cell motility"/>
    <property type="evidence" value="ECO:0007669"/>
    <property type="project" value="TreeGrafter"/>
</dbReference>
<comment type="caution">
    <text evidence="3">The sequence shown here is derived from an EMBL/GenBank/DDBJ whole genome shotgun (WGS) entry which is preliminary data.</text>
</comment>
<proteinExistence type="predicted"/>
<dbReference type="GO" id="GO:0052621">
    <property type="term" value="F:diguanylate cyclase activity"/>
    <property type="evidence" value="ECO:0007669"/>
    <property type="project" value="TreeGrafter"/>
</dbReference>
<dbReference type="NCBIfam" id="TIGR00254">
    <property type="entry name" value="GGDEF"/>
    <property type="match status" value="1"/>
</dbReference>
<dbReference type="PROSITE" id="PS50887">
    <property type="entry name" value="GGDEF"/>
    <property type="match status" value="1"/>
</dbReference>
<dbReference type="InterPro" id="IPR043128">
    <property type="entry name" value="Rev_trsase/Diguanyl_cyclase"/>
</dbReference>
<keyword evidence="1" id="KW-0472">Membrane</keyword>
<keyword evidence="1" id="KW-0812">Transmembrane</keyword>
<dbReference type="SMART" id="SM00267">
    <property type="entry name" value="GGDEF"/>
    <property type="match status" value="1"/>
</dbReference>
<name>A0AA42DP65_9FIRM</name>
<feature type="domain" description="GGDEF" evidence="2">
    <location>
        <begin position="522"/>
        <end position="653"/>
    </location>
</feature>
<dbReference type="PANTHER" id="PTHR45138">
    <property type="entry name" value="REGULATORY COMPONENTS OF SENSORY TRANSDUCTION SYSTEM"/>
    <property type="match status" value="1"/>
</dbReference>
<protein>
    <submittedName>
        <fullName evidence="3">GGDEF domain-containing protein</fullName>
    </submittedName>
</protein>
<dbReference type="SUPFAM" id="SSF55073">
    <property type="entry name" value="Nucleotide cyclase"/>
    <property type="match status" value="1"/>
</dbReference>
<dbReference type="CDD" id="cd01949">
    <property type="entry name" value="GGDEF"/>
    <property type="match status" value="1"/>
</dbReference>
<dbReference type="EMBL" id="JAQIFT010000048">
    <property type="protein sequence ID" value="MDA3732522.1"/>
    <property type="molecule type" value="Genomic_DNA"/>
</dbReference>
<keyword evidence="4" id="KW-1185">Reference proteome</keyword>
<dbReference type="PANTHER" id="PTHR45138:SF9">
    <property type="entry name" value="DIGUANYLATE CYCLASE DGCM-RELATED"/>
    <property type="match status" value="1"/>
</dbReference>
<dbReference type="SUPFAM" id="SSF48452">
    <property type="entry name" value="TPR-like"/>
    <property type="match status" value="1"/>
</dbReference>
<dbReference type="Proteomes" id="UP001169242">
    <property type="component" value="Unassembled WGS sequence"/>
</dbReference>
<evidence type="ECO:0000313" key="3">
    <source>
        <dbReference type="EMBL" id="MDA3732522.1"/>
    </source>
</evidence>
<accession>A0AA42DP65</accession>
<organism evidence="3 4">
    <name type="scientific">Holtiella tumoricola</name>
    <dbReference type="NCBI Taxonomy" id="3018743"/>
    <lineage>
        <taxon>Bacteria</taxon>
        <taxon>Bacillati</taxon>
        <taxon>Bacillota</taxon>
        <taxon>Clostridia</taxon>
        <taxon>Lachnospirales</taxon>
        <taxon>Cellulosilyticaceae</taxon>
        <taxon>Holtiella</taxon>
    </lineage>
</organism>
<dbReference type="AlphaFoldDB" id="A0AA42DP65"/>
<dbReference type="InterPro" id="IPR011990">
    <property type="entry name" value="TPR-like_helical_dom_sf"/>
</dbReference>
<dbReference type="GO" id="GO:0005886">
    <property type="term" value="C:plasma membrane"/>
    <property type="evidence" value="ECO:0007669"/>
    <property type="project" value="TreeGrafter"/>
</dbReference>
<dbReference type="Gene3D" id="3.30.70.270">
    <property type="match status" value="1"/>
</dbReference>
<dbReference type="Gene3D" id="1.25.40.10">
    <property type="entry name" value="Tetratricopeptide repeat domain"/>
    <property type="match status" value="2"/>
</dbReference>
<feature type="transmembrane region" description="Helical" evidence="1">
    <location>
        <begin position="457"/>
        <end position="480"/>
    </location>
</feature>
<dbReference type="InterPro" id="IPR050469">
    <property type="entry name" value="Diguanylate_Cyclase"/>
</dbReference>